<feature type="domain" description="Glutaredoxin" evidence="2">
    <location>
        <begin position="39"/>
        <end position="96"/>
    </location>
</feature>
<evidence type="ECO:0000313" key="4">
    <source>
        <dbReference type="Proteomes" id="UP001139319"/>
    </source>
</evidence>
<comment type="caution">
    <text evidence="3">The sequence shown here is derived from an EMBL/GenBank/DDBJ whole genome shotgun (WGS) entry which is preliminary data.</text>
</comment>
<reference evidence="3" key="1">
    <citation type="submission" date="2022-05" db="EMBL/GenBank/DDBJ databases">
        <authorList>
            <person name="Sun H.-N."/>
        </authorList>
    </citation>
    <scope>NUCLEOTIDE SEQUENCE</scope>
    <source>
        <strain evidence="3">HB14</strain>
    </source>
</reference>
<evidence type="ECO:0000256" key="1">
    <source>
        <dbReference type="SAM" id="SignalP"/>
    </source>
</evidence>
<dbReference type="InterPro" id="IPR051548">
    <property type="entry name" value="Grx-like_ET"/>
</dbReference>
<dbReference type="PROSITE" id="PS51354">
    <property type="entry name" value="GLUTAREDOXIN_2"/>
    <property type="match status" value="1"/>
</dbReference>
<dbReference type="RefSeq" id="WP_253967992.1">
    <property type="nucleotide sequence ID" value="NZ_JAMFTH010000002.1"/>
</dbReference>
<dbReference type="GO" id="GO:0009055">
    <property type="term" value="F:electron transfer activity"/>
    <property type="evidence" value="ECO:0007669"/>
    <property type="project" value="TreeGrafter"/>
</dbReference>
<dbReference type="InterPro" id="IPR036249">
    <property type="entry name" value="Thioredoxin-like_sf"/>
</dbReference>
<dbReference type="SUPFAM" id="SSF52833">
    <property type="entry name" value="Thioredoxin-like"/>
    <property type="match status" value="1"/>
</dbReference>
<feature type="chain" id="PRO_5040933446" evidence="1">
    <location>
        <begin position="26"/>
        <end position="110"/>
    </location>
</feature>
<accession>A0A9X2I3K3</accession>
<evidence type="ECO:0000259" key="2">
    <source>
        <dbReference type="Pfam" id="PF00462"/>
    </source>
</evidence>
<proteinExistence type="predicted"/>
<dbReference type="Gene3D" id="3.40.30.10">
    <property type="entry name" value="Glutaredoxin"/>
    <property type="match status" value="1"/>
</dbReference>
<evidence type="ECO:0000313" key="3">
    <source>
        <dbReference type="EMBL" id="MCP8899705.1"/>
    </source>
</evidence>
<reference evidence="3" key="2">
    <citation type="submission" date="2023-01" db="EMBL/GenBank/DDBJ databases">
        <title>Gilvimarinus xylanilyticus HB14 isolated from Caulerpa lentillifera aquaculture base in Hainan, China.</title>
        <authorList>
            <person name="Zhang Y.-J."/>
        </authorList>
    </citation>
    <scope>NUCLEOTIDE SEQUENCE</scope>
    <source>
        <strain evidence="3">HB14</strain>
    </source>
</reference>
<protein>
    <submittedName>
        <fullName evidence="3">Glutaredoxin family protein</fullName>
    </submittedName>
</protein>
<dbReference type="EMBL" id="JAMFTH010000002">
    <property type="protein sequence ID" value="MCP8899705.1"/>
    <property type="molecule type" value="Genomic_DNA"/>
</dbReference>
<dbReference type="PANTHER" id="PTHR34386">
    <property type="entry name" value="GLUTAREDOXIN"/>
    <property type="match status" value="1"/>
</dbReference>
<dbReference type="PANTHER" id="PTHR34386:SF1">
    <property type="entry name" value="GLUTAREDOXIN-LIKE PROTEIN NRDH"/>
    <property type="match status" value="1"/>
</dbReference>
<gene>
    <name evidence="3" type="ORF">M6D89_10370</name>
</gene>
<dbReference type="CDD" id="cd02976">
    <property type="entry name" value="NrdH"/>
    <property type="match status" value="1"/>
</dbReference>
<name>A0A9X2I3K3_9GAMM</name>
<keyword evidence="1" id="KW-0732">Signal</keyword>
<dbReference type="AlphaFoldDB" id="A0A9X2I3K3"/>
<dbReference type="Pfam" id="PF00462">
    <property type="entry name" value="Glutaredoxin"/>
    <property type="match status" value="1"/>
</dbReference>
<dbReference type="InterPro" id="IPR002109">
    <property type="entry name" value="Glutaredoxin"/>
</dbReference>
<feature type="signal peptide" evidence="1">
    <location>
        <begin position="1"/>
        <end position="25"/>
    </location>
</feature>
<keyword evidence="4" id="KW-1185">Reference proteome</keyword>
<dbReference type="GO" id="GO:0045454">
    <property type="term" value="P:cell redox homeostasis"/>
    <property type="evidence" value="ECO:0007669"/>
    <property type="project" value="TreeGrafter"/>
</dbReference>
<organism evidence="3 4">
    <name type="scientific">Gilvimarinus xylanilyticus</name>
    <dbReference type="NCBI Taxonomy" id="2944139"/>
    <lineage>
        <taxon>Bacteria</taxon>
        <taxon>Pseudomonadati</taxon>
        <taxon>Pseudomonadota</taxon>
        <taxon>Gammaproteobacteria</taxon>
        <taxon>Cellvibrionales</taxon>
        <taxon>Cellvibrionaceae</taxon>
        <taxon>Gilvimarinus</taxon>
    </lineage>
</organism>
<dbReference type="Proteomes" id="UP001139319">
    <property type="component" value="Unassembled WGS sequence"/>
</dbReference>
<sequence>MKKIFFILLCAAVLLKSGFIPNPFAPGTEVVKGYGDETTLYATSWCGYCKKTRELLREHNIPYTEYDIEKSAKGEREYRALDGNGVPLMVINGEVVRGYNPRKILALASP</sequence>